<dbReference type="Proteomes" id="UP000019763">
    <property type="component" value="Unassembled WGS sequence"/>
</dbReference>
<sequence length="94" mass="10702">MDPSWCDFLNLGYLDMSKMKCKSTNTLMGRFIKWIPEWLRTVLFHKVGIRAFTPVEEVVRIVTEGDTGAAKRQYPLPVVPKQVKASGLLYRGGL</sequence>
<dbReference type="AlphaFoldDB" id="A0A023B0M4"/>
<evidence type="ECO:0000313" key="1">
    <source>
        <dbReference type="EMBL" id="EZG45470.1"/>
    </source>
</evidence>
<name>A0A023B0M4_GRENI</name>
<dbReference type="GeneID" id="22914913"/>
<dbReference type="EMBL" id="AFNH02001023">
    <property type="protein sequence ID" value="EZG45470.1"/>
    <property type="molecule type" value="Genomic_DNA"/>
</dbReference>
<reference evidence="1" key="1">
    <citation type="submission" date="2013-12" db="EMBL/GenBank/DDBJ databases">
        <authorList>
            <person name="Omoto C.K."/>
            <person name="Sibley D."/>
            <person name="Venepally P."/>
            <person name="Hadjithomas M."/>
            <person name="Karamycheva S."/>
            <person name="Brunk B."/>
            <person name="Roos D."/>
            <person name="Caler E."/>
            <person name="Lorenzi H."/>
        </authorList>
    </citation>
    <scope>NUCLEOTIDE SEQUENCE</scope>
</reference>
<dbReference type="VEuPathDB" id="CryptoDB:GNI_138380"/>
<protein>
    <submittedName>
        <fullName evidence="1">Uncharacterized protein</fullName>
    </submittedName>
</protein>
<organism evidence="1 2">
    <name type="scientific">Gregarina niphandrodes</name>
    <name type="common">Septate eugregarine</name>
    <dbReference type="NCBI Taxonomy" id="110365"/>
    <lineage>
        <taxon>Eukaryota</taxon>
        <taxon>Sar</taxon>
        <taxon>Alveolata</taxon>
        <taxon>Apicomplexa</taxon>
        <taxon>Conoidasida</taxon>
        <taxon>Gregarinasina</taxon>
        <taxon>Eugregarinorida</taxon>
        <taxon>Gregarinidae</taxon>
        <taxon>Gregarina</taxon>
    </lineage>
</organism>
<gene>
    <name evidence="1" type="ORF">GNI_138380</name>
</gene>
<proteinExistence type="predicted"/>
<accession>A0A023B0M4</accession>
<dbReference type="RefSeq" id="XP_011132488.1">
    <property type="nucleotide sequence ID" value="XM_011134186.1"/>
</dbReference>
<keyword evidence="2" id="KW-1185">Reference proteome</keyword>
<comment type="caution">
    <text evidence="1">The sequence shown here is derived from an EMBL/GenBank/DDBJ whole genome shotgun (WGS) entry which is preliminary data.</text>
</comment>
<evidence type="ECO:0000313" key="2">
    <source>
        <dbReference type="Proteomes" id="UP000019763"/>
    </source>
</evidence>